<keyword evidence="10" id="KW-1185">Reference proteome</keyword>
<name>L0EJG0_THECK</name>
<evidence type="ECO:0000256" key="4">
    <source>
        <dbReference type="ARBA" id="ARBA00022980"/>
    </source>
</evidence>
<accession>L0EJG0</accession>
<dbReference type="NCBIfam" id="TIGR00166">
    <property type="entry name" value="S6"/>
    <property type="match status" value="1"/>
</dbReference>
<dbReference type="InterPro" id="IPR035980">
    <property type="entry name" value="Ribosomal_bS6_sf"/>
</dbReference>
<organism evidence="9 10">
    <name type="scientific">Thermobacillus composti (strain DSM 18247 / JCM 13945 / KWC4)</name>
    <dbReference type="NCBI Taxonomy" id="717605"/>
    <lineage>
        <taxon>Bacteria</taxon>
        <taxon>Bacillati</taxon>
        <taxon>Bacillota</taxon>
        <taxon>Bacilli</taxon>
        <taxon>Bacillales</taxon>
        <taxon>Paenibacillaceae</taxon>
        <taxon>Thermobacillus</taxon>
    </lineage>
</organism>
<dbReference type="InterPro" id="IPR020814">
    <property type="entry name" value="Ribosomal_S6_plastid/chlpt"/>
</dbReference>
<evidence type="ECO:0000256" key="3">
    <source>
        <dbReference type="ARBA" id="ARBA00022884"/>
    </source>
</evidence>
<dbReference type="PANTHER" id="PTHR21011">
    <property type="entry name" value="MITOCHONDRIAL 28S RIBOSOMAL PROTEIN S6"/>
    <property type="match status" value="1"/>
</dbReference>
<dbReference type="GO" id="GO:0070181">
    <property type="term" value="F:small ribosomal subunit rRNA binding"/>
    <property type="evidence" value="ECO:0007669"/>
    <property type="project" value="TreeGrafter"/>
</dbReference>
<evidence type="ECO:0000313" key="10">
    <source>
        <dbReference type="Proteomes" id="UP000010795"/>
    </source>
</evidence>
<dbReference type="AlphaFoldDB" id="L0EJG0"/>
<dbReference type="InterPro" id="IPR000529">
    <property type="entry name" value="Ribosomal_bS6"/>
</dbReference>
<evidence type="ECO:0000256" key="6">
    <source>
        <dbReference type="ARBA" id="ARBA00035104"/>
    </source>
</evidence>
<keyword evidence="4 8" id="KW-0689">Ribosomal protein</keyword>
<dbReference type="GO" id="GO:0005840">
    <property type="term" value="C:ribosome"/>
    <property type="evidence" value="ECO:0007669"/>
    <property type="project" value="UniProtKB-KW"/>
</dbReference>
<dbReference type="RefSeq" id="WP_015256515.1">
    <property type="nucleotide sequence ID" value="NC_019897.1"/>
</dbReference>
<dbReference type="SUPFAM" id="SSF54995">
    <property type="entry name" value="Ribosomal protein S6"/>
    <property type="match status" value="1"/>
</dbReference>
<dbReference type="Proteomes" id="UP000010795">
    <property type="component" value="Chromosome"/>
</dbReference>
<dbReference type="EMBL" id="CP003255">
    <property type="protein sequence ID" value="AGA59794.1"/>
    <property type="molecule type" value="Genomic_DNA"/>
</dbReference>
<dbReference type="HOGENOM" id="CLU_113441_5_3_9"/>
<dbReference type="InterPro" id="IPR014717">
    <property type="entry name" value="Transl_elong_EF1B/ribsomal_bS6"/>
</dbReference>
<comment type="similarity">
    <text evidence="1 8">Belongs to the bacterial ribosomal protein bS6 family.</text>
</comment>
<sequence>MRKYEVMYIIRPDVEQETLQAVVEKFNAIIANGGEVIKSEVLGKRRLAYEIQKFRDGIYVLVNFNATPEVVAELERVLRITDEVIRHLIVRDDAA</sequence>
<dbReference type="FunFam" id="3.30.70.60:FF:000002">
    <property type="entry name" value="30S ribosomal protein S6"/>
    <property type="match status" value="1"/>
</dbReference>
<comment type="function">
    <text evidence="6 8">Binds together with bS18 to 16S ribosomal RNA.</text>
</comment>
<evidence type="ECO:0000256" key="1">
    <source>
        <dbReference type="ARBA" id="ARBA00009512"/>
    </source>
</evidence>
<dbReference type="CDD" id="cd00473">
    <property type="entry name" value="bS6"/>
    <property type="match status" value="1"/>
</dbReference>
<dbReference type="OrthoDB" id="9812702at2"/>
<evidence type="ECO:0000256" key="5">
    <source>
        <dbReference type="ARBA" id="ARBA00023274"/>
    </source>
</evidence>
<dbReference type="GO" id="GO:0003735">
    <property type="term" value="F:structural constituent of ribosome"/>
    <property type="evidence" value="ECO:0007669"/>
    <property type="project" value="InterPro"/>
</dbReference>
<dbReference type="GO" id="GO:1990904">
    <property type="term" value="C:ribonucleoprotein complex"/>
    <property type="evidence" value="ECO:0007669"/>
    <property type="project" value="UniProtKB-KW"/>
</dbReference>
<dbReference type="HAMAP" id="MF_00360">
    <property type="entry name" value="Ribosomal_bS6"/>
    <property type="match status" value="1"/>
</dbReference>
<dbReference type="Pfam" id="PF01250">
    <property type="entry name" value="Ribosomal_S6"/>
    <property type="match status" value="1"/>
</dbReference>
<evidence type="ECO:0000256" key="2">
    <source>
        <dbReference type="ARBA" id="ARBA00022730"/>
    </source>
</evidence>
<keyword evidence="2 8" id="KW-0699">rRNA-binding</keyword>
<dbReference type="GO" id="GO:0006412">
    <property type="term" value="P:translation"/>
    <property type="evidence" value="ECO:0007669"/>
    <property type="project" value="UniProtKB-UniRule"/>
</dbReference>
<dbReference type="KEGG" id="tco:Theco_3779"/>
<proteinExistence type="inferred from homology"/>
<dbReference type="GO" id="GO:0005737">
    <property type="term" value="C:cytoplasm"/>
    <property type="evidence" value="ECO:0007669"/>
    <property type="project" value="UniProtKB-ARBA"/>
</dbReference>
<reference evidence="10" key="1">
    <citation type="submission" date="2012-01" db="EMBL/GenBank/DDBJ databases">
        <title>Complete sequence of chromosome of Thermobacillus composti KWC4.</title>
        <authorList>
            <person name="Lucas S."/>
            <person name="Han J."/>
            <person name="Lapidus A."/>
            <person name="Cheng J.-F."/>
            <person name="Goodwin L."/>
            <person name="Pitluck S."/>
            <person name="Peters L."/>
            <person name="Ovchinnikova G."/>
            <person name="Teshima H."/>
            <person name="Detter J.C."/>
            <person name="Han C."/>
            <person name="Tapia R."/>
            <person name="Land M."/>
            <person name="Hauser L."/>
            <person name="Kyrpides N."/>
            <person name="Ivanova N."/>
            <person name="Pagani I."/>
            <person name="Anderson I."/>
            <person name="Woyke T."/>
        </authorList>
    </citation>
    <scope>NUCLEOTIDE SEQUENCE [LARGE SCALE GENOMIC DNA]</scope>
    <source>
        <strain evidence="10">DSM 18247 / JCM 13945 / KWC4</strain>
    </source>
</reference>
<dbReference type="eggNOG" id="COG0360">
    <property type="taxonomic scope" value="Bacteria"/>
</dbReference>
<dbReference type="STRING" id="717605.Theco_3779"/>
<protein>
    <recommendedName>
        <fullName evidence="7 8">Small ribosomal subunit protein bS6</fullName>
    </recommendedName>
</protein>
<gene>
    <name evidence="8" type="primary">rpsF</name>
    <name evidence="9" type="ordered locus">Theco_3779</name>
</gene>
<dbReference type="PANTHER" id="PTHR21011:SF1">
    <property type="entry name" value="SMALL RIBOSOMAL SUBUNIT PROTEIN BS6M"/>
    <property type="match status" value="1"/>
</dbReference>
<keyword evidence="5 8" id="KW-0687">Ribonucleoprotein</keyword>
<dbReference type="Gene3D" id="3.30.70.60">
    <property type="match status" value="1"/>
</dbReference>
<evidence type="ECO:0000256" key="8">
    <source>
        <dbReference type="HAMAP-Rule" id="MF_00360"/>
    </source>
</evidence>
<evidence type="ECO:0000313" key="9">
    <source>
        <dbReference type="EMBL" id="AGA59794.1"/>
    </source>
</evidence>
<keyword evidence="3 8" id="KW-0694">RNA-binding</keyword>
<evidence type="ECO:0000256" key="7">
    <source>
        <dbReference type="ARBA" id="ARBA00035294"/>
    </source>
</evidence>